<protein>
    <recommendedName>
        <fullName evidence="7">RING-type domain-containing protein</fullName>
    </recommendedName>
</protein>
<feature type="domain" description="RING-type" evidence="7">
    <location>
        <begin position="134"/>
        <end position="177"/>
    </location>
</feature>
<dbReference type="Pfam" id="PF13639">
    <property type="entry name" value="zf-RING_2"/>
    <property type="match status" value="1"/>
</dbReference>
<reference evidence="8" key="1">
    <citation type="submission" date="2021-09" db="EMBL/GenBank/DDBJ databases">
        <authorList>
            <consortium name="AG Swart"/>
            <person name="Singh M."/>
            <person name="Singh A."/>
            <person name="Seah K."/>
            <person name="Emmerich C."/>
        </authorList>
    </citation>
    <scope>NUCLEOTIDE SEQUENCE</scope>
    <source>
        <strain evidence="8">ATCC30299</strain>
    </source>
</reference>
<keyword evidence="9" id="KW-1185">Reference proteome</keyword>
<keyword evidence="5" id="KW-0472">Membrane</keyword>
<sequence length="188" mass="21378">MGHKLIFLLVLFPYFSAQRDHFNCPCSDTLLNNKYCNSECNIRACNWDYGDCDSEGSSEMLEAIIIIAIIGGLLIFIFCACFITSRLRLFENLRGATINPVNINDTTFTQQNAANEAVFAIFSEKTKYLGQPICAICLMEFQRGDPIRITKCLHLFHNECIEKWMLAAPNPKCPDCNKECTLQSSFYQ</sequence>
<evidence type="ECO:0000256" key="5">
    <source>
        <dbReference type="SAM" id="Phobius"/>
    </source>
</evidence>
<keyword evidence="4" id="KW-0479">Metal-binding</keyword>
<evidence type="ECO:0000256" key="6">
    <source>
        <dbReference type="SAM" id="SignalP"/>
    </source>
</evidence>
<dbReference type="Gene3D" id="4.10.470.20">
    <property type="match status" value="1"/>
</dbReference>
<feature type="transmembrane region" description="Helical" evidence="5">
    <location>
        <begin position="63"/>
        <end position="84"/>
    </location>
</feature>
<keyword evidence="5" id="KW-1133">Transmembrane helix</keyword>
<dbReference type="PANTHER" id="PTHR45676:SF182">
    <property type="entry name" value="RING-TYPE E3 UBIQUITIN TRANSFERASE"/>
    <property type="match status" value="1"/>
</dbReference>
<evidence type="ECO:0000256" key="1">
    <source>
        <dbReference type="ARBA" id="ARBA00022737"/>
    </source>
</evidence>
<evidence type="ECO:0000256" key="4">
    <source>
        <dbReference type="PROSITE-ProRule" id="PRU00175"/>
    </source>
</evidence>
<evidence type="ECO:0000256" key="3">
    <source>
        <dbReference type="ARBA" id="ARBA00023180"/>
    </source>
</evidence>
<dbReference type="PANTHER" id="PTHR45676">
    <property type="entry name" value="RING-H2 FINGER PROTEIN ATL51-RELATED"/>
    <property type="match status" value="1"/>
</dbReference>
<evidence type="ECO:0000256" key="2">
    <source>
        <dbReference type="ARBA" id="ARBA00023157"/>
    </source>
</evidence>
<proteinExistence type="predicted"/>
<evidence type="ECO:0000259" key="7">
    <source>
        <dbReference type="PROSITE" id="PS50089"/>
    </source>
</evidence>
<feature type="signal peptide" evidence="6">
    <location>
        <begin position="1"/>
        <end position="17"/>
    </location>
</feature>
<gene>
    <name evidence="8" type="ORF">BSTOLATCC_MIC51153</name>
</gene>
<dbReference type="AlphaFoldDB" id="A0AAU9JW15"/>
<dbReference type="PROSITE" id="PS50089">
    <property type="entry name" value="ZF_RING_2"/>
    <property type="match status" value="1"/>
</dbReference>
<dbReference type="GO" id="GO:0016567">
    <property type="term" value="P:protein ubiquitination"/>
    <property type="evidence" value="ECO:0007669"/>
    <property type="project" value="TreeGrafter"/>
</dbReference>
<keyword evidence="3" id="KW-0325">Glycoprotein</keyword>
<dbReference type="InterPro" id="IPR013083">
    <property type="entry name" value="Znf_RING/FYVE/PHD"/>
</dbReference>
<evidence type="ECO:0000313" key="8">
    <source>
        <dbReference type="EMBL" id="CAG9330571.1"/>
    </source>
</evidence>
<feature type="chain" id="PRO_5043706566" description="RING-type domain-containing protein" evidence="6">
    <location>
        <begin position="18"/>
        <end position="188"/>
    </location>
</feature>
<dbReference type="InterPro" id="IPR000800">
    <property type="entry name" value="Notch_dom"/>
</dbReference>
<dbReference type="Gene3D" id="3.30.40.10">
    <property type="entry name" value="Zinc/RING finger domain, C3HC4 (zinc finger)"/>
    <property type="match status" value="1"/>
</dbReference>
<dbReference type="SUPFAM" id="SSF57850">
    <property type="entry name" value="RING/U-box"/>
    <property type="match status" value="1"/>
</dbReference>
<keyword evidence="1" id="KW-0677">Repeat</keyword>
<comment type="caution">
    <text evidence="8">The sequence shown here is derived from an EMBL/GenBank/DDBJ whole genome shotgun (WGS) entry which is preliminary data.</text>
</comment>
<dbReference type="SMART" id="SM00184">
    <property type="entry name" value="RING"/>
    <property type="match status" value="1"/>
</dbReference>
<dbReference type="Proteomes" id="UP001162131">
    <property type="component" value="Unassembled WGS sequence"/>
</dbReference>
<dbReference type="Pfam" id="PF00066">
    <property type="entry name" value="Notch"/>
    <property type="match status" value="1"/>
</dbReference>
<keyword evidence="4" id="KW-0863">Zinc-finger</keyword>
<keyword evidence="2" id="KW-1015">Disulfide bond</keyword>
<dbReference type="GO" id="GO:0008270">
    <property type="term" value="F:zinc ion binding"/>
    <property type="evidence" value="ECO:0007669"/>
    <property type="project" value="UniProtKB-KW"/>
</dbReference>
<accession>A0AAU9JW15</accession>
<keyword evidence="6" id="KW-0732">Signal</keyword>
<evidence type="ECO:0000313" key="9">
    <source>
        <dbReference type="Proteomes" id="UP001162131"/>
    </source>
</evidence>
<dbReference type="EMBL" id="CAJZBQ010000051">
    <property type="protein sequence ID" value="CAG9330571.1"/>
    <property type="molecule type" value="Genomic_DNA"/>
</dbReference>
<dbReference type="InterPro" id="IPR001841">
    <property type="entry name" value="Znf_RING"/>
</dbReference>
<keyword evidence="4" id="KW-0862">Zinc</keyword>
<organism evidence="8 9">
    <name type="scientific">Blepharisma stoltei</name>
    <dbReference type="NCBI Taxonomy" id="1481888"/>
    <lineage>
        <taxon>Eukaryota</taxon>
        <taxon>Sar</taxon>
        <taxon>Alveolata</taxon>
        <taxon>Ciliophora</taxon>
        <taxon>Postciliodesmatophora</taxon>
        <taxon>Heterotrichea</taxon>
        <taxon>Heterotrichida</taxon>
        <taxon>Blepharismidae</taxon>
        <taxon>Blepharisma</taxon>
    </lineage>
</organism>
<keyword evidence="5" id="KW-0812">Transmembrane</keyword>
<name>A0AAU9JW15_9CILI</name>